<accession>A0ABU5MX19</accession>
<comment type="caution">
    <text evidence="2">The sequence shown here is derived from an EMBL/GenBank/DDBJ whole genome shotgun (WGS) entry which is preliminary data.</text>
</comment>
<evidence type="ECO:0000313" key="2">
    <source>
        <dbReference type="EMBL" id="MDZ8118764.1"/>
    </source>
</evidence>
<keyword evidence="3" id="KW-1185">Reference proteome</keyword>
<name>A0ABU5MX19_9BACT</name>
<dbReference type="RefSeq" id="WP_322608562.1">
    <property type="nucleotide sequence ID" value="NZ_JARVCO010000010.1"/>
</dbReference>
<dbReference type="InterPro" id="IPR014914">
    <property type="entry name" value="RES_dom"/>
</dbReference>
<dbReference type="EMBL" id="JARVCO010000010">
    <property type="protein sequence ID" value="MDZ8118764.1"/>
    <property type="molecule type" value="Genomic_DNA"/>
</dbReference>
<evidence type="ECO:0000259" key="1">
    <source>
        <dbReference type="SMART" id="SM00953"/>
    </source>
</evidence>
<gene>
    <name evidence="2" type="ORF">P9H32_08990</name>
</gene>
<feature type="domain" description="RES" evidence="1">
    <location>
        <begin position="16"/>
        <end position="141"/>
    </location>
</feature>
<dbReference type="SMART" id="SM00953">
    <property type="entry name" value="RES"/>
    <property type="match status" value="1"/>
</dbReference>
<proteinExistence type="predicted"/>
<organism evidence="2 3">
    <name type="scientific">Pontiella agarivorans</name>
    <dbReference type="NCBI Taxonomy" id="3038953"/>
    <lineage>
        <taxon>Bacteria</taxon>
        <taxon>Pseudomonadati</taxon>
        <taxon>Kiritimatiellota</taxon>
        <taxon>Kiritimatiellia</taxon>
        <taxon>Kiritimatiellales</taxon>
        <taxon>Pontiellaceae</taxon>
        <taxon>Pontiella</taxon>
    </lineage>
</organism>
<sequence length="156" mass="17185">MQTCWRLVHSAYLADAFNGEGARLAGGRWNSEGFSMVYTAASLSLSLLEIIVHLEFKETLKLYKAIPVRVPEKKIEAIDPAALPAGWNTPLPHPATLLTGNNWLRNQTSPALRVPSAIVPIESNILLNPAHPDFQSLEIGEPIDLPVDPRVMDKLK</sequence>
<dbReference type="Proteomes" id="UP001290861">
    <property type="component" value="Unassembled WGS sequence"/>
</dbReference>
<evidence type="ECO:0000313" key="3">
    <source>
        <dbReference type="Proteomes" id="UP001290861"/>
    </source>
</evidence>
<dbReference type="Pfam" id="PF08808">
    <property type="entry name" value="RES"/>
    <property type="match status" value="1"/>
</dbReference>
<protein>
    <submittedName>
        <fullName evidence="2">RES family NAD+ phosphorylase</fullName>
    </submittedName>
</protein>
<reference evidence="2 3" key="1">
    <citation type="journal article" date="2024" name="Appl. Environ. Microbiol.">
        <title>Pontiella agarivorans sp. nov., a novel marine anaerobic bacterium capable of degrading macroalgal polysaccharides and fixing nitrogen.</title>
        <authorList>
            <person name="Liu N."/>
            <person name="Kivenson V."/>
            <person name="Peng X."/>
            <person name="Cui Z."/>
            <person name="Lankiewicz T.S."/>
            <person name="Gosselin K.M."/>
            <person name="English C.J."/>
            <person name="Blair E.M."/>
            <person name="O'Malley M.A."/>
            <person name="Valentine D.L."/>
        </authorList>
    </citation>
    <scope>NUCLEOTIDE SEQUENCE [LARGE SCALE GENOMIC DNA]</scope>
    <source>
        <strain evidence="2 3">NLcol2</strain>
    </source>
</reference>